<accession>A0A7J6J2P4</accession>
<dbReference type="GeneID" id="43611855"/>
<feature type="region of interest" description="Disordered" evidence="5">
    <location>
        <begin position="258"/>
        <end position="278"/>
    </location>
</feature>
<keyword evidence="3 6" id="KW-1133">Transmembrane helix</keyword>
<dbReference type="Pfam" id="PF01544">
    <property type="entry name" value="CorA"/>
    <property type="match status" value="1"/>
</dbReference>
<reference evidence="7 8" key="2">
    <citation type="submission" date="2020-04" db="EMBL/GenBank/DDBJ databases">
        <title>Genome sequencing and assembly of multiple isolates from the Colletotrichum gloeosporioides species complex.</title>
        <authorList>
            <person name="Gan P."/>
            <person name="Shirasu K."/>
        </authorList>
    </citation>
    <scope>NUCLEOTIDE SEQUENCE [LARGE SCALE GENOMIC DNA]</scope>
    <source>
        <strain evidence="7 8">Nara gc5</strain>
    </source>
</reference>
<organism evidence="7 8">
    <name type="scientific">Colletotrichum fructicola (strain Nara gc5)</name>
    <name type="common">Anthracnose fungus</name>
    <name type="synonym">Colletotrichum gloeosporioides (strain Nara gc5)</name>
    <dbReference type="NCBI Taxonomy" id="1213859"/>
    <lineage>
        <taxon>Eukaryota</taxon>
        <taxon>Fungi</taxon>
        <taxon>Dikarya</taxon>
        <taxon>Ascomycota</taxon>
        <taxon>Pezizomycotina</taxon>
        <taxon>Sordariomycetes</taxon>
        <taxon>Hypocreomycetidae</taxon>
        <taxon>Glomerellales</taxon>
        <taxon>Glomerellaceae</taxon>
        <taxon>Colletotrichum</taxon>
        <taxon>Colletotrichum gloeosporioides species complex</taxon>
    </lineage>
</organism>
<sequence length="278" mass="32216">MYGGARNIFAQVWSIIHTPKTRDLDNVDKWASDQQEFGQQPSDIFSFTVEEPDELDYNAFEITTDNYLARKKLIEQDQRVLQIVDKDLDENIADIAIWRNREKDRQTERPRWTLNDEIRFRSSIQKLNVSNDHAVRKLKRIHLKISKLEESLSKKLDTMRSDMDEQRNNNTQIFTYVTVIFLPLGFATGMFSMSEVPAGNMLGNVAITAFGALGITAVLLMAAKTADSAGWIRMPQFTNRTPEDWLETRERLNIMLRRQGKQRKGDSKDDAVERKEEV</sequence>
<protein>
    <submittedName>
        <fullName evidence="7">Uncharacterized protein</fullName>
    </submittedName>
</protein>
<dbReference type="GO" id="GO:0046873">
    <property type="term" value="F:metal ion transmembrane transporter activity"/>
    <property type="evidence" value="ECO:0007669"/>
    <property type="project" value="InterPro"/>
</dbReference>
<gene>
    <name evidence="7" type="ORF">CGGC5_v007158</name>
</gene>
<dbReference type="Gene3D" id="1.20.58.340">
    <property type="entry name" value="Magnesium transport protein CorA, transmembrane region"/>
    <property type="match status" value="1"/>
</dbReference>
<evidence type="ECO:0000256" key="6">
    <source>
        <dbReference type="SAM" id="Phobius"/>
    </source>
</evidence>
<dbReference type="Proteomes" id="UP000011096">
    <property type="component" value="Unassembled WGS sequence"/>
</dbReference>
<evidence type="ECO:0000256" key="1">
    <source>
        <dbReference type="ARBA" id="ARBA00004141"/>
    </source>
</evidence>
<keyword evidence="4 6" id="KW-0472">Membrane</keyword>
<reference evidence="7 8" key="1">
    <citation type="submission" date="2012-08" db="EMBL/GenBank/DDBJ databases">
        <authorList>
            <person name="Gan P.H.P."/>
            <person name="Ikeda K."/>
            <person name="Irieda H."/>
            <person name="Narusaka M."/>
            <person name="O'Connell R.J."/>
            <person name="Narusaka Y."/>
            <person name="Takano Y."/>
            <person name="Kubo Y."/>
            <person name="Shirasu K."/>
        </authorList>
    </citation>
    <scope>NUCLEOTIDE SEQUENCE [LARGE SCALE GENOMIC DNA]</scope>
    <source>
        <strain evidence="7 8">Nara gc5</strain>
    </source>
</reference>
<evidence type="ECO:0000256" key="3">
    <source>
        <dbReference type="ARBA" id="ARBA00022989"/>
    </source>
</evidence>
<keyword evidence="8" id="KW-1185">Reference proteome</keyword>
<dbReference type="OrthoDB" id="4812834at2759"/>
<evidence type="ECO:0000256" key="5">
    <source>
        <dbReference type="SAM" id="MobiDB-lite"/>
    </source>
</evidence>
<dbReference type="EMBL" id="ANPB02000004">
    <property type="protein sequence ID" value="KAF4484075.1"/>
    <property type="molecule type" value="Genomic_DNA"/>
</dbReference>
<dbReference type="InterPro" id="IPR045863">
    <property type="entry name" value="CorA_TM1_TM2"/>
</dbReference>
<dbReference type="InParanoid" id="A0A7J6J2P4"/>
<feature type="transmembrane region" description="Helical" evidence="6">
    <location>
        <begin position="205"/>
        <end position="223"/>
    </location>
</feature>
<dbReference type="SUPFAM" id="SSF144083">
    <property type="entry name" value="Magnesium transport protein CorA, transmembrane region"/>
    <property type="match status" value="1"/>
</dbReference>
<proteinExistence type="predicted"/>
<feature type="transmembrane region" description="Helical" evidence="6">
    <location>
        <begin position="173"/>
        <end position="193"/>
    </location>
</feature>
<dbReference type="AlphaFoldDB" id="A0A7J6J2P4"/>
<feature type="compositionally biased region" description="Basic and acidic residues" evidence="5">
    <location>
        <begin position="263"/>
        <end position="278"/>
    </location>
</feature>
<dbReference type="GO" id="GO:0016020">
    <property type="term" value="C:membrane"/>
    <property type="evidence" value="ECO:0007669"/>
    <property type="project" value="UniProtKB-SubCell"/>
</dbReference>
<keyword evidence="2 6" id="KW-0812">Transmembrane</keyword>
<name>A0A7J6J2P4_COLFN</name>
<comment type="subcellular location">
    <subcellularLocation>
        <location evidence="1">Membrane</location>
        <topology evidence="1">Multi-pass membrane protein</topology>
    </subcellularLocation>
</comment>
<evidence type="ECO:0000313" key="8">
    <source>
        <dbReference type="Proteomes" id="UP000011096"/>
    </source>
</evidence>
<evidence type="ECO:0000256" key="2">
    <source>
        <dbReference type="ARBA" id="ARBA00022692"/>
    </source>
</evidence>
<comment type="caution">
    <text evidence="7">The sequence shown here is derived from an EMBL/GenBank/DDBJ whole genome shotgun (WGS) entry which is preliminary data.</text>
</comment>
<dbReference type="RefSeq" id="XP_031875897.1">
    <property type="nucleotide sequence ID" value="XM_032027732.1"/>
</dbReference>
<evidence type="ECO:0000313" key="7">
    <source>
        <dbReference type="EMBL" id="KAF4484075.1"/>
    </source>
</evidence>
<dbReference type="InterPro" id="IPR002523">
    <property type="entry name" value="MgTranspt_CorA/ZnTranspt_ZntB"/>
</dbReference>
<evidence type="ECO:0000256" key="4">
    <source>
        <dbReference type="ARBA" id="ARBA00023136"/>
    </source>
</evidence>